<dbReference type="Proteomes" id="UP000316270">
    <property type="component" value="Chromosome 12"/>
</dbReference>
<protein>
    <submittedName>
        <fullName evidence="2">Uncharacterized protein</fullName>
    </submittedName>
</protein>
<feature type="compositionally biased region" description="Acidic residues" evidence="1">
    <location>
        <begin position="21"/>
        <end position="31"/>
    </location>
</feature>
<feature type="compositionally biased region" description="Basic and acidic residues" evidence="1">
    <location>
        <begin position="37"/>
        <end position="58"/>
    </location>
</feature>
<reference evidence="2 3" key="1">
    <citation type="submission" date="2019-07" db="EMBL/GenBank/DDBJ databases">
        <title>Finished genome of Venturia effusa.</title>
        <authorList>
            <person name="Young C.A."/>
            <person name="Cox M.P."/>
            <person name="Ganley A.R.D."/>
            <person name="David W.J."/>
        </authorList>
    </citation>
    <scope>NUCLEOTIDE SEQUENCE [LARGE SCALE GENOMIC DNA]</scope>
    <source>
        <strain evidence="3">albino</strain>
    </source>
</reference>
<feature type="compositionally biased region" description="Low complexity" evidence="1">
    <location>
        <begin position="621"/>
        <end position="632"/>
    </location>
</feature>
<evidence type="ECO:0000256" key="1">
    <source>
        <dbReference type="SAM" id="MobiDB-lite"/>
    </source>
</evidence>
<organism evidence="2 3">
    <name type="scientific">Venturia effusa</name>
    <dbReference type="NCBI Taxonomy" id="50376"/>
    <lineage>
        <taxon>Eukaryota</taxon>
        <taxon>Fungi</taxon>
        <taxon>Dikarya</taxon>
        <taxon>Ascomycota</taxon>
        <taxon>Pezizomycotina</taxon>
        <taxon>Dothideomycetes</taxon>
        <taxon>Pleosporomycetidae</taxon>
        <taxon>Venturiales</taxon>
        <taxon>Venturiaceae</taxon>
        <taxon>Venturia</taxon>
    </lineage>
</organism>
<evidence type="ECO:0000313" key="3">
    <source>
        <dbReference type="Proteomes" id="UP000316270"/>
    </source>
</evidence>
<proteinExistence type="predicted"/>
<keyword evidence="3" id="KW-1185">Reference proteome</keyword>
<accession>A0A517LHM0</accession>
<name>A0A517LHM0_9PEZI</name>
<feature type="compositionally biased region" description="Low complexity" evidence="1">
    <location>
        <begin position="60"/>
        <end position="72"/>
    </location>
</feature>
<evidence type="ECO:0000313" key="2">
    <source>
        <dbReference type="EMBL" id="QDS75142.1"/>
    </source>
</evidence>
<dbReference type="EMBL" id="CP042196">
    <property type="protein sequence ID" value="QDS75142.1"/>
    <property type="molecule type" value="Genomic_DNA"/>
</dbReference>
<feature type="region of interest" description="Disordered" evidence="1">
    <location>
        <begin position="584"/>
        <end position="700"/>
    </location>
</feature>
<feature type="region of interest" description="Disordered" evidence="1">
    <location>
        <begin position="1"/>
        <end position="105"/>
    </location>
</feature>
<feature type="compositionally biased region" description="Polar residues" evidence="1">
    <location>
        <begin position="682"/>
        <end position="693"/>
    </location>
</feature>
<sequence length="741" mass="80136">MDDQNPFNDFLDRMTNGTTIESDDQNGDESTQDAFPDLEHVAPHSRNEEGEEVEERRVNANRLAQAQAQRNRASLERHANSSSSSSGTANHGRGAPFQPQDAHTHALRNASSVGNSLNLAPGFFGTAGGQSIQNQQNHMPTLQSAQVAPVARMLPLAQLEQTTADHIHIPRAEFANARDYVSEIPRYIVDRIFLETVGDPGQLDDFVLAWQTAIRQHDLESNIPGHLDQYIPSQHIAPSPPQYVPLQIVFPDRIQIPILDTRERVNDYLIEVSTRYPGFFGSSVFETGIQGGWASYMPRTNEVAVWRSILMNGMTQRDQERGRIWVTTALKYIASTASHRLEIYGVTNDPNVGLHDTREAFEYLLDRIFQERSHDQCIARRVQRVQELLRNVPLMPLAGPAMGLQLMNEHIREVRSSNSILAPRASSSSGAELRPRRRLEPISWAARDGHFSSAVASDPGSFLGGIPSTSAAPAYEISGPTADRSPSSFFGQSFTATAEDQIQLFSSAPIVPMLAHGLSGSYGTPGSALGQDPSESFGGLHTGSSASDLAASGGLSPFIGGSLMLRPPGLTGVSSASTMSAIATGTATDGSAGTAKPLERRRIGRPPGSKTKNRTGVGRGSTTESNTTTSSTPAGPASRGRGKMPEDVNNNQFGAPSLTGPQLMSTGEASDIAGTRPRRRQSNMNYNISTTEQLQDDDDDVGRCDQCRWIGAHAPRCPVALERCGDCGSVIPNHSKDCPER</sequence>
<feature type="region of interest" description="Disordered" evidence="1">
    <location>
        <begin position="522"/>
        <end position="542"/>
    </location>
</feature>
<feature type="compositionally biased region" description="Polar residues" evidence="1">
    <location>
        <begin position="648"/>
        <end position="668"/>
    </location>
</feature>
<dbReference type="AlphaFoldDB" id="A0A517LHM0"/>
<gene>
    <name evidence="2" type="ORF">FKW77_007822</name>
</gene>
<feature type="compositionally biased region" description="Low complexity" evidence="1">
    <location>
        <begin position="584"/>
        <end position="595"/>
    </location>
</feature>